<dbReference type="SUPFAM" id="SSF55144">
    <property type="entry name" value="LigT-like"/>
    <property type="match status" value="1"/>
</dbReference>
<proteinExistence type="inferred from homology"/>
<dbReference type="EC" id="3.1.4.58" evidence="2"/>
<feature type="short sequence motif" description="HXTX 1" evidence="2">
    <location>
        <begin position="41"/>
        <end position="44"/>
    </location>
</feature>
<comment type="caution">
    <text evidence="3">The sequence shown here is derived from an EMBL/GenBank/DDBJ whole genome shotgun (WGS) entry which is preliminary data.</text>
</comment>
<feature type="active site" description="Proton donor" evidence="2">
    <location>
        <position position="41"/>
    </location>
</feature>
<dbReference type="EMBL" id="META01000003">
    <property type="protein sequence ID" value="OGB74370.1"/>
    <property type="molecule type" value="Genomic_DNA"/>
</dbReference>
<comment type="function">
    <text evidence="2">Hydrolyzes RNA 2',3'-cyclic phosphodiester to an RNA 2'-phosphomonoester.</text>
</comment>
<reference evidence="3 4" key="1">
    <citation type="journal article" date="2016" name="Nat. Commun.">
        <title>Thousands of microbial genomes shed light on interconnected biogeochemical processes in an aquifer system.</title>
        <authorList>
            <person name="Anantharaman K."/>
            <person name="Brown C.T."/>
            <person name="Hug L.A."/>
            <person name="Sharon I."/>
            <person name="Castelle C.J."/>
            <person name="Probst A.J."/>
            <person name="Thomas B.C."/>
            <person name="Singh A."/>
            <person name="Wilkins M.J."/>
            <person name="Karaoz U."/>
            <person name="Brodie E.L."/>
            <person name="Williams K.H."/>
            <person name="Hubbard S.S."/>
            <person name="Banfield J.F."/>
        </authorList>
    </citation>
    <scope>NUCLEOTIDE SEQUENCE [LARGE SCALE GENOMIC DNA]</scope>
</reference>
<feature type="active site" description="Proton acceptor" evidence="2">
    <location>
        <position position="126"/>
    </location>
</feature>
<evidence type="ECO:0000256" key="1">
    <source>
        <dbReference type="ARBA" id="ARBA00022801"/>
    </source>
</evidence>
<keyword evidence="1 2" id="KW-0378">Hydrolase</keyword>
<dbReference type="InterPro" id="IPR004175">
    <property type="entry name" value="RNA_CPDase"/>
</dbReference>
<dbReference type="AlphaFoldDB" id="A0A1F4NSH0"/>
<dbReference type="Proteomes" id="UP000176651">
    <property type="component" value="Unassembled WGS sequence"/>
</dbReference>
<accession>A0A1F4NSH0</accession>
<dbReference type="NCBIfam" id="TIGR02258">
    <property type="entry name" value="2_5_ligase"/>
    <property type="match status" value="1"/>
</dbReference>
<dbReference type="PANTHER" id="PTHR35561:SF1">
    <property type="entry name" value="RNA 2',3'-CYCLIC PHOSPHODIESTERASE"/>
    <property type="match status" value="1"/>
</dbReference>
<evidence type="ECO:0000313" key="4">
    <source>
        <dbReference type="Proteomes" id="UP000176651"/>
    </source>
</evidence>
<feature type="short sequence motif" description="HXTX 2" evidence="2">
    <location>
        <begin position="126"/>
        <end position="129"/>
    </location>
</feature>
<evidence type="ECO:0000256" key="2">
    <source>
        <dbReference type="HAMAP-Rule" id="MF_01940"/>
    </source>
</evidence>
<comment type="catalytic activity">
    <reaction evidence="2">
        <text>a 3'-end 2',3'-cyclophospho-ribonucleotide-RNA + H2O = a 3'-end 2'-phospho-ribonucleotide-RNA + H(+)</text>
        <dbReference type="Rhea" id="RHEA:11828"/>
        <dbReference type="Rhea" id="RHEA-COMP:10464"/>
        <dbReference type="Rhea" id="RHEA-COMP:17353"/>
        <dbReference type="ChEBI" id="CHEBI:15377"/>
        <dbReference type="ChEBI" id="CHEBI:15378"/>
        <dbReference type="ChEBI" id="CHEBI:83064"/>
        <dbReference type="ChEBI" id="CHEBI:173113"/>
        <dbReference type="EC" id="3.1.4.58"/>
    </reaction>
</comment>
<dbReference type="Pfam" id="PF13563">
    <property type="entry name" value="2_5_RNA_ligase2"/>
    <property type="match status" value="1"/>
</dbReference>
<keyword evidence="3" id="KW-0436">Ligase</keyword>
<dbReference type="PANTHER" id="PTHR35561">
    <property type="entry name" value="RNA 2',3'-CYCLIC PHOSPHODIESTERASE"/>
    <property type="match status" value="1"/>
</dbReference>
<dbReference type="GO" id="GO:0016874">
    <property type="term" value="F:ligase activity"/>
    <property type="evidence" value="ECO:0007669"/>
    <property type="project" value="UniProtKB-KW"/>
</dbReference>
<name>A0A1F4NSH0_UNCK3</name>
<comment type="similarity">
    <text evidence="2">Belongs to the 2H phosphoesterase superfamily. ThpR family.</text>
</comment>
<dbReference type="InterPro" id="IPR009097">
    <property type="entry name" value="Cyclic_Pdiesterase"/>
</dbReference>
<organism evidence="3 4">
    <name type="scientific">candidate division Kazan bacterium RBG_13_50_9</name>
    <dbReference type="NCBI Taxonomy" id="1798535"/>
    <lineage>
        <taxon>Bacteria</taxon>
        <taxon>Bacteria division Kazan-3B-28</taxon>
    </lineage>
</organism>
<dbReference type="GO" id="GO:0008664">
    <property type="term" value="F:RNA 2',3'-cyclic 3'-phosphodiesterase activity"/>
    <property type="evidence" value="ECO:0007669"/>
    <property type="project" value="UniProtKB-EC"/>
</dbReference>
<dbReference type="Gene3D" id="3.90.1140.10">
    <property type="entry name" value="Cyclic phosphodiesterase"/>
    <property type="match status" value="1"/>
</dbReference>
<protein>
    <recommendedName>
        <fullName evidence="2">RNA 2',3'-cyclic phosphodiesterase</fullName>
        <shortName evidence="2">RNA 2',3'-CPDase</shortName>
        <ecNumber evidence="2">3.1.4.58</ecNumber>
    </recommendedName>
</protein>
<dbReference type="HAMAP" id="MF_01940">
    <property type="entry name" value="RNA_CPDase"/>
    <property type="match status" value="1"/>
</dbReference>
<dbReference type="STRING" id="1798535.A2V68_01340"/>
<gene>
    <name evidence="3" type="ORF">A2V68_01340</name>
</gene>
<dbReference type="GO" id="GO:0004113">
    <property type="term" value="F:2',3'-cyclic-nucleotide 3'-phosphodiesterase activity"/>
    <property type="evidence" value="ECO:0007669"/>
    <property type="project" value="InterPro"/>
</dbReference>
<sequence>MKKRLFIAINFDASTKLAIAQIAQTLPTHNHLKKTAVDNLHLTLLFLGDTDEELIPEIQAALEVAAKNFFPLELTFTQMGVFPNPHLPQIVWLGLKGDGLILAQQHLSQQLDGMSFLRDSKPFRPHLTIARVKGPLPKETIGALRELRPPLPPLTIVSSIDLMASQLTPAGPIYTLISSHSLK</sequence>
<evidence type="ECO:0000313" key="3">
    <source>
        <dbReference type="EMBL" id="OGB74370.1"/>
    </source>
</evidence>